<evidence type="ECO:0000313" key="6">
    <source>
        <dbReference type="Proteomes" id="UP000007347"/>
    </source>
</evidence>
<keyword evidence="6" id="KW-1185">Reference proteome</keyword>
<accession>K0NE08</accession>
<dbReference type="KEGG" id="dto:TOL2_C10260"/>
<comment type="similarity">
    <text evidence="1">Belongs to the AfsR/DnrI/RedD regulatory family.</text>
</comment>
<dbReference type="InterPro" id="IPR036388">
    <property type="entry name" value="WH-like_DNA-bd_sf"/>
</dbReference>
<dbReference type="PANTHER" id="PTHR35807:SF2">
    <property type="entry name" value="TRANSCRIPTIONAL ACTIVATOR DOMAIN"/>
    <property type="match status" value="1"/>
</dbReference>
<dbReference type="InterPro" id="IPR011990">
    <property type="entry name" value="TPR-like_helical_dom_sf"/>
</dbReference>
<dbReference type="Proteomes" id="UP000007347">
    <property type="component" value="Chromosome"/>
</dbReference>
<proteinExistence type="inferred from homology"/>
<dbReference type="GO" id="GO:0003677">
    <property type="term" value="F:DNA binding"/>
    <property type="evidence" value="ECO:0007669"/>
    <property type="project" value="UniProtKB-KW"/>
</dbReference>
<dbReference type="GO" id="GO:0006355">
    <property type="term" value="P:regulation of DNA-templated transcription"/>
    <property type="evidence" value="ECO:0007669"/>
    <property type="project" value="InterPro"/>
</dbReference>
<evidence type="ECO:0000313" key="5">
    <source>
        <dbReference type="EMBL" id="CCK79191.1"/>
    </source>
</evidence>
<dbReference type="Gene3D" id="3.40.50.300">
    <property type="entry name" value="P-loop containing nucleotide triphosphate hydrolases"/>
    <property type="match status" value="1"/>
</dbReference>
<dbReference type="SUPFAM" id="SSF52540">
    <property type="entry name" value="P-loop containing nucleoside triphosphate hydrolases"/>
    <property type="match status" value="1"/>
</dbReference>
<dbReference type="SMART" id="SM01043">
    <property type="entry name" value="BTAD"/>
    <property type="match status" value="1"/>
</dbReference>
<sequence>MTDQIMNLLNSKLQTPRRRHILHRERLIRYFEDIQQKKIIAVTAGAGYGKTTLVMDALAKQGVIPVWYRLDEQDTDFPVFISYLYSAVQQHFSGLKDNRTDDKMPMTCLKKDHDLLLEWLAFVEQNINQPTVFVLDDYHLVQSSQQVNHAIEFILNRLPDNIHLVIIGRKNLSLKLSTLRARDQLIEICEHDLSFTSGEIKQFFADSLLLTDPYIEDILASTGGWAASLVLLRYAFNKKVPGAISRRLVSFKQSPRYIFSYLKENIFDIQPEHIQTFMMKAALLPEIDTRRFNDIFEMDNPDAILKQMIEDHLMIFPVDESATVFYLHHLFKEFLITRLKENFTPIQIDRLHCRIAHKTEEDDIFQALHHFIAGHAFDEAIRLIESYEMKFLIKGKINFLGQCLEKIPKKIIEKHPKLLLAKAKLHSYFGNCRQAIELLTRACRLSKNQESTEERVKCLVELGSQYYVTGHVKEAKLLMEQVLNELEPSSPTYIIAMTYLTFLSSVLGEFETAGIYYKTVREKMEYYPDFERLTSNALINTSYTYTLYIKGEFEPAQQVNKRLLKSVLELKLTPCLPLVYYQLSATGFFLGTFEKGIEFAKKGIEICEKISLLDSKKGWIYIAWAQNCLGLGKYDRAIELISCGIELFEDPGNRWAIANALDCLHLVYLAQGKIKLAEQTLNKALDIIEGFELTLTEGILNNSCANILKIEKKYQQSLDCLAYARPKLDGAAFYVFNNHLLTAGSFFELGRNKHAIKHLSTALSLSESKNYDRFVEKEREWLIPLLNGPLLKQIPLKQKNHAYLKQLFKNHIVKEPPLLDIKLLGYFELNIGKRVVPLSQWKSSKALMILKYLAAKRCRGFIPREMLIEILWPDENLQKTGSRFNMAMSALRKTLEPDLSPKVPSTYIERKKDTYRLYGDNRIRIDTEQFLHHYHLTKNKKFPPAKALETYLAAQSVYRGPFLEEDRYEDWCFQIREVFSSDYLKVLKAIVSIYETQKKFNKAILYARKILEADPFEEYAFKKLMIFYAQLDNLPETKKIYTLYKTMTQQIACPVSSDVKDLYNHLNQAS</sequence>
<dbReference type="Pfam" id="PF03704">
    <property type="entry name" value="BTAD"/>
    <property type="match status" value="1"/>
</dbReference>
<dbReference type="PANTHER" id="PTHR35807">
    <property type="entry name" value="TRANSCRIPTIONAL REGULATOR REDD-RELATED"/>
    <property type="match status" value="1"/>
</dbReference>
<dbReference type="InterPro" id="IPR051677">
    <property type="entry name" value="AfsR-DnrI-RedD_regulator"/>
</dbReference>
<evidence type="ECO:0000256" key="2">
    <source>
        <dbReference type="ARBA" id="ARBA00023125"/>
    </source>
</evidence>
<dbReference type="AlphaFoldDB" id="K0NE08"/>
<gene>
    <name evidence="5" type="ordered locus">TOL2_C10260</name>
</gene>
<evidence type="ECO:0000259" key="4">
    <source>
        <dbReference type="SMART" id="SM01043"/>
    </source>
</evidence>
<dbReference type="Gene3D" id="1.25.40.10">
    <property type="entry name" value="Tetratricopeptide repeat domain"/>
    <property type="match status" value="2"/>
</dbReference>
<evidence type="ECO:0000259" key="3">
    <source>
        <dbReference type="SMART" id="SM00862"/>
    </source>
</evidence>
<dbReference type="InterPro" id="IPR027417">
    <property type="entry name" value="P-loop_NTPase"/>
</dbReference>
<dbReference type="Pfam" id="PF25873">
    <property type="entry name" value="WHD_MalT"/>
    <property type="match status" value="1"/>
</dbReference>
<evidence type="ECO:0000256" key="1">
    <source>
        <dbReference type="ARBA" id="ARBA00005820"/>
    </source>
</evidence>
<dbReference type="InterPro" id="IPR016032">
    <property type="entry name" value="Sig_transdc_resp-reg_C-effctor"/>
</dbReference>
<feature type="domain" description="OmpR/PhoB-type" evidence="3">
    <location>
        <begin position="833"/>
        <end position="917"/>
    </location>
</feature>
<dbReference type="STRING" id="651182.TOL2_C10260"/>
<dbReference type="SMART" id="SM00028">
    <property type="entry name" value="TPR"/>
    <property type="match status" value="4"/>
</dbReference>
<organism evidence="5 6">
    <name type="scientific">Desulfobacula toluolica (strain DSM 7467 / Tol2)</name>
    <dbReference type="NCBI Taxonomy" id="651182"/>
    <lineage>
        <taxon>Bacteria</taxon>
        <taxon>Pseudomonadati</taxon>
        <taxon>Thermodesulfobacteriota</taxon>
        <taxon>Desulfobacteria</taxon>
        <taxon>Desulfobacterales</taxon>
        <taxon>Desulfobacteraceae</taxon>
        <taxon>Desulfobacula</taxon>
    </lineage>
</organism>
<dbReference type="HOGENOM" id="CLU_006325_0_0_7"/>
<dbReference type="SUPFAM" id="SSF46894">
    <property type="entry name" value="C-terminal effector domain of the bipartite response regulators"/>
    <property type="match status" value="1"/>
</dbReference>
<dbReference type="InterPro" id="IPR019734">
    <property type="entry name" value="TPR_rpt"/>
</dbReference>
<dbReference type="SUPFAM" id="SSF48452">
    <property type="entry name" value="TPR-like"/>
    <property type="match status" value="3"/>
</dbReference>
<dbReference type="EMBL" id="FO203503">
    <property type="protein sequence ID" value="CCK79191.1"/>
    <property type="molecule type" value="Genomic_DNA"/>
</dbReference>
<protein>
    <submittedName>
        <fullName evidence="5">Putative HTH-type transcriptional regulator, similar to MalT</fullName>
    </submittedName>
</protein>
<dbReference type="InterPro" id="IPR001867">
    <property type="entry name" value="OmpR/PhoB-type_DNA-bd"/>
</dbReference>
<dbReference type="GO" id="GO:0000160">
    <property type="term" value="P:phosphorelay signal transduction system"/>
    <property type="evidence" value="ECO:0007669"/>
    <property type="project" value="InterPro"/>
</dbReference>
<feature type="domain" description="Bacterial transcriptional activator" evidence="4">
    <location>
        <begin position="925"/>
        <end position="1067"/>
    </location>
</feature>
<dbReference type="InterPro" id="IPR059106">
    <property type="entry name" value="WHD_MalT"/>
</dbReference>
<keyword evidence="2" id="KW-0238">DNA-binding</keyword>
<reference evidence="5 6" key="1">
    <citation type="journal article" date="2013" name="Environ. Microbiol.">
        <title>Complete genome, catabolic sub-proteomes and key-metabolites of Desulfobacula toluolica Tol2, a marine, aromatic compound-degrading, sulfate-reducing bacterium.</title>
        <authorList>
            <person name="Wohlbrand L."/>
            <person name="Jacob J.H."/>
            <person name="Kube M."/>
            <person name="Mussmann M."/>
            <person name="Jarling R."/>
            <person name="Beck A."/>
            <person name="Amann R."/>
            <person name="Wilkes H."/>
            <person name="Reinhardt R."/>
            <person name="Rabus R."/>
        </authorList>
    </citation>
    <scope>NUCLEOTIDE SEQUENCE [LARGE SCALE GENOMIC DNA]</scope>
    <source>
        <strain evidence="6">DSM 7467 / Tol2</strain>
    </source>
</reference>
<name>K0NE08_DESTT</name>
<dbReference type="SMART" id="SM00862">
    <property type="entry name" value="Trans_reg_C"/>
    <property type="match status" value="1"/>
</dbReference>
<dbReference type="InterPro" id="IPR005158">
    <property type="entry name" value="BTAD"/>
</dbReference>
<dbReference type="Gene3D" id="1.10.10.10">
    <property type="entry name" value="Winged helix-like DNA-binding domain superfamily/Winged helix DNA-binding domain"/>
    <property type="match status" value="1"/>
</dbReference>